<dbReference type="Gene3D" id="1.25.40.10">
    <property type="entry name" value="Tetratricopeptide repeat domain"/>
    <property type="match status" value="1"/>
</dbReference>
<evidence type="ECO:0000313" key="3">
    <source>
        <dbReference type="EMBL" id="QLF70482.1"/>
    </source>
</evidence>
<keyword evidence="4" id="KW-1185">Reference proteome</keyword>
<feature type="domain" description="RNA polymerase sigma-70 region 2" evidence="1">
    <location>
        <begin position="28"/>
        <end position="78"/>
    </location>
</feature>
<dbReference type="SUPFAM" id="SSF88659">
    <property type="entry name" value="Sigma3 and sigma4 domains of RNA polymerase sigma factors"/>
    <property type="match status" value="1"/>
</dbReference>
<dbReference type="Pfam" id="PF20239">
    <property type="entry name" value="DUF6596"/>
    <property type="match status" value="1"/>
</dbReference>
<dbReference type="RefSeq" id="WP_138286034.1">
    <property type="nucleotide sequence ID" value="NZ_CP058350.1"/>
</dbReference>
<dbReference type="PANTHER" id="PTHR47756">
    <property type="entry name" value="BLL6612 PROTEIN-RELATED"/>
    <property type="match status" value="1"/>
</dbReference>
<dbReference type="InterPro" id="IPR013325">
    <property type="entry name" value="RNA_pol_sigma_r2"/>
</dbReference>
<evidence type="ECO:0000313" key="4">
    <source>
        <dbReference type="Proteomes" id="UP000308530"/>
    </source>
</evidence>
<sequence length="431" mass="46883">MSHEAASKAAERIARLSYGKLVAMLAVRSRDIAGAEDALGEALLRAITDWSRFGVPANPEAWLVTVARRIDADRWRRAVAAADGAARWLLLEDERLATEDFEIPDDRLRLMLVCAHPALDPHLHTPLMLQAVLGIDARRIASAFLVSPATMGQRLSRAKARIAEAGIRFELPDRSDLPRRSDAVLAAIYAAYSLGWELAFIDAARSLDLVKEAIWLARLLIELEPGNSEAHALLALVMFAEARRAARRDPSTGGFVPLSEQDTSFWDLAMIAEAEHALRVAGELGTSGRFGFEAAIQAVHSARRLTGTTNWIAIEHLYRGLLLVSPTIGAHIGHAVSLAEVGSAVSALAHLDALPEELTSRHQPYWVARAHLLAIAGDIGGATQAYEKAIGLTEDVASRRFLMARKAQSEDLTSRNDQISAHPIAVVRKSE</sequence>
<dbReference type="Pfam" id="PF04542">
    <property type="entry name" value="Sigma70_r2"/>
    <property type="match status" value="1"/>
</dbReference>
<dbReference type="PANTHER" id="PTHR47756:SF2">
    <property type="entry name" value="BLL6612 PROTEIN"/>
    <property type="match status" value="1"/>
</dbReference>
<proteinExistence type="predicted"/>
<dbReference type="Proteomes" id="UP000308530">
    <property type="component" value="Chromosome"/>
</dbReference>
<dbReference type="SUPFAM" id="SSF48452">
    <property type="entry name" value="TPR-like"/>
    <property type="match status" value="1"/>
</dbReference>
<name>A0ABX6QPX1_9HYPH</name>
<organism evidence="3 4">
    <name type="scientific">Peteryoungia desertarenae</name>
    <dbReference type="NCBI Taxonomy" id="1813451"/>
    <lineage>
        <taxon>Bacteria</taxon>
        <taxon>Pseudomonadati</taxon>
        <taxon>Pseudomonadota</taxon>
        <taxon>Alphaproteobacteria</taxon>
        <taxon>Hyphomicrobiales</taxon>
        <taxon>Rhizobiaceae</taxon>
        <taxon>Peteryoungia</taxon>
    </lineage>
</organism>
<reference evidence="3 4" key="1">
    <citation type="submission" date="2020-06" db="EMBL/GenBank/DDBJ databases">
        <title>Genome sequence of Rhizobium sp strain ADMK78.</title>
        <authorList>
            <person name="Rahi P."/>
        </authorList>
    </citation>
    <scope>NUCLEOTIDE SEQUENCE [LARGE SCALE GENOMIC DNA]</scope>
    <source>
        <strain evidence="3 4">ADMK78</strain>
    </source>
</reference>
<dbReference type="EMBL" id="CP058350">
    <property type="protein sequence ID" value="QLF70482.1"/>
    <property type="molecule type" value="Genomic_DNA"/>
</dbReference>
<dbReference type="SUPFAM" id="SSF88946">
    <property type="entry name" value="Sigma2 domain of RNA polymerase sigma factors"/>
    <property type="match status" value="1"/>
</dbReference>
<protein>
    <submittedName>
        <fullName evidence="3">RNA polymerase subunit sigma-70</fullName>
    </submittedName>
</protein>
<evidence type="ECO:0000259" key="2">
    <source>
        <dbReference type="Pfam" id="PF20239"/>
    </source>
</evidence>
<dbReference type="InterPro" id="IPR046531">
    <property type="entry name" value="DUF6596"/>
</dbReference>
<dbReference type="InterPro" id="IPR007627">
    <property type="entry name" value="RNA_pol_sigma70_r2"/>
</dbReference>
<dbReference type="InterPro" id="IPR013324">
    <property type="entry name" value="RNA_pol_sigma_r3/r4-like"/>
</dbReference>
<accession>A0ABX6QPX1</accession>
<gene>
    <name evidence="3" type="ORF">FE840_013585</name>
</gene>
<dbReference type="Gene3D" id="1.10.1740.10">
    <property type="match status" value="1"/>
</dbReference>
<feature type="domain" description="DUF6596" evidence="2">
    <location>
        <begin position="180"/>
        <end position="280"/>
    </location>
</feature>
<dbReference type="InterPro" id="IPR011990">
    <property type="entry name" value="TPR-like_helical_dom_sf"/>
</dbReference>
<evidence type="ECO:0000259" key="1">
    <source>
        <dbReference type="Pfam" id="PF04542"/>
    </source>
</evidence>